<organism evidence="1 2">
    <name type="scientific">Castellaniella hirudinis</name>
    <dbReference type="NCBI Taxonomy" id="1144617"/>
    <lineage>
        <taxon>Bacteria</taxon>
        <taxon>Pseudomonadati</taxon>
        <taxon>Pseudomonadota</taxon>
        <taxon>Betaproteobacteria</taxon>
        <taxon>Burkholderiales</taxon>
        <taxon>Alcaligenaceae</taxon>
        <taxon>Castellaniella</taxon>
    </lineage>
</organism>
<evidence type="ECO:0000313" key="1">
    <source>
        <dbReference type="EMBL" id="MFC4296627.1"/>
    </source>
</evidence>
<dbReference type="RefSeq" id="WP_376811212.1">
    <property type="nucleotide sequence ID" value="NZ_JBHSDY010000001.1"/>
</dbReference>
<dbReference type="InterPro" id="IPR009799">
    <property type="entry name" value="EthD_dom"/>
</dbReference>
<dbReference type="Gene3D" id="3.30.70.100">
    <property type="match status" value="1"/>
</dbReference>
<accession>A0ABV8RU04</accession>
<proteinExistence type="predicted"/>
<dbReference type="Proteomes" id="UP001595756">
    <property type="component" value="Unassembled WGS sequence"/>
</dbReference>
<gene>
    <name evidence="1" type="ORF">ACFO0J_01060</name>
</gene>
<evidence type="ECO:0000313" key="2">
    <source>
        <dbReference type="Proteomes" id="UP001595756"/>
    </source>
</evidence>
<dbReference type="InterPro" id="IPR011008">
    <property type="entry name" value="Dimeric_a/b-barrel"/>
</dbReference>
<protein>
    <submittedName>
        <fullName evidence="1">EthD family reductase</fullName>
    </submittedName>
</protein>
<reference evidence="2" key="1">
    <citation type="journal article" date="2019" name="Int. J. Syst. Evol. Microbiol.">
        <title>The Global Catalogue of Microorganisms (GCM) 10K type strain sequencing project: providing services to taxonomists for standard genome sequencing and annotation.</title>
        <authorList>
            <consortium name="The Broad Institute Genomics Platform"/>
            <consortium name="The Broad Institute Genome Sequencing Center for Infectious Disease"/>
            <person name="Wu L."/>
            <person name="Ma J."/>
        </authorList>
    </citation>
    <scope>NUCLEOTIDE SEQUENCE [LARGE SCALE GENOMIC DNA]</scope>
    <source>
        <strain evidence="2">CGMCC 1.19029</strain>
    </source>
</reference>
<dbReference type="SUPFAM" id="SSF54909">
    <property type="entry name" value="Dimeric alpha+beta barrel"/>
    <property type="match status" value="1"/>
</dbReference>
<keyword evidence="2" id="KW-1185">Reference proteome</keyword>
<dbReference type="EMBL" id="JBHSDY010000001">
    <property type="protein sequence ID" value="MFC4296627.1"/>
    <property type="molecule type" value="Genomic_DNA"/>
</dbReference>
<name>A0ABV8RU04_9BURK</name>
<sequence>MSVSYFVRYVGTVEDARQFLQHYRTEHAAIMREYPRIRSCRLHHPVDWDDPVAVNKDAVFLLAELVFDSVEDLNFSLHSEVRQKSRADFMNFPRLEGEVRHLAVSTEILF</sequence>
<dbReference type="NCBIfam" id="TIGR02118">
    <property type="entry name" value="EthD family reductase"/>
    <property type="match status" value="1"/>
</dbReference>
<comment type="caution">
    <text evidence="1">The sequence shown here is derived from an EMBL/GenBank/DDBJ whole genome shotgun (WGS) entry which is preliminary data.</text>
</comment>